<keyword evidence="5 12" id="KW-0812">Transmembrane</keyword>
<evidence type="ECO:0000256" key="11">
    <source>
        <dbReference type="ARBA" id="ARBA00023136"/>
    </source>
</evidence>
<comment type="subcellular location">
    <subcellularLocation>
        <location evidence="2">Cell membrane</location>
        <topology evidence="2">Multi-pass membrane protein</topology>
    </subcellularLocation>
</comment>
<evidence type="ECO:0000259" key="13">
    <source>
        <dbReference type="Pfam" id="PF01435"/>
    </source>
</evidence>
<keyword evidence="4" id="KW-0645">Protease</keyword>
<keyword evidence="7" id="KW-0378">Hydrolase</keyword>
<evidence type="ECO:0000256" key="1">
    <source>
        <dbReference type="ARBA" id="ARBA00001947"/>
    </source>
</evidence>
<keyword evidence="8" id="KW-0862">Zinc</keyword>
<evidence type="ECO:0000256" key="3">
    <source>
        <dbReference type="ARBA" id="ARBA00022475"/>
    </source>
</evidence>
<sequence length="510" mass="56691">MTAVPATPGINRDYRQALILLTLYWVYFAALCAGLLWCIWWVRTADLLPLFRWLLLLLPAGLLLHLLWTSAPRRRPKPFGEVINLNDQPDLRSLIDEVARQLQVNRPDEVRLLPDMNAYMSVRGARSTLGLGLPLLLSLPEPEVRAVVAHELGHLGGGDSARAWRLSGLVGGLFRTTLSLRQGNPERLVELLPQGVSTIAVLYLLLGNLIALPMTAIATAFLRVSARLNHAQELAADHAAQQVAGPEAARTALQRITREAWLFDAFIQQDVLPLAAAGYRVPLADGFRIFLRGEWAERLRGWTSQRLADHEASLSHPSLRTRLGALTIPENLVPAPDAREPRDEHPTDLLRDADALGEKVYQPRARKTLTGVTWAELNDLHWPSHWQQLAQNDDLRVALRHLNLHDLPGVCADLNAHLRARFPQMQYEGVGGDERHALVSWLAVGVLLSALKQGAWAAAQPGHSWAVTRNGQTLTPLTELWAMVTNPQAREQWPTRLAQLGLENAPLLET</sequence>
<dbReference type="PANTHER" id="PTHR43221">
    <property type="entry name" value="PROTEASE HTPX"/>
    <property type="match status" value="1"/>
</dbReference>
<feature type="transmembrane region" description="Helical" evidence="12">
    <location>
        <begin position="48"/>
        <end position="68"/>
    </location>
</feature>
<evidence type="ECO:0000256" key="2">
    <source>
        <dbReference type="ARBA" id="ARBA00004651"/>
    </source>
</evidence>
<proteinExistence type="predicted"/>
<comment type="cofactor">
    <cofactor evidence="1">
        <name>Zn(2+)</name>
        <dbReference type="ChEBI" id="CHEBI:29105"/>
    </cofactor>
</comment>
<dbReference type="InterPro" id="IPR001915">
    <property type="entry name" value="Peptidase_M48"/>
</dbReference>
<dbReference type="EMBL" id="BMQN01000008">
    <property type="protein sequence ID" value="GGS00642.1"/>
    <property type="molecule type" value="Genomic_DNA"/>
</dbReference>
<reference evidence="15" key="1">
    <citation type="journal article" date="2019" name="Int. J. Syst. Evol. Microbiol.">
        <title>The Global Catalogue of Microorganisms (GCM) 10K type strain sequencing project: providing services to taxonomists for standard genome sequencing and annotation.</title>
        <authorList>
            <consortium name="The Broad Institute Genomics Platform"/>
            <consortium name="The Broad Institute Genome Sequencing Center for Infectious Disease"/>
            <person name="Wu L."/>
            <person name="Ma J."/>
        </authorList>
    </citation>
    <scope>NUCLEOTIDE SEQUENCE [LARGE SCALE GENOMIC DNA]</scope>
    <source>
        <strain evidence="15">JCM 31405</strain>
    </source>
</reference>
<comment type="caution">
    <text evidence="14">The sequence shown here is derived from an EMBL/GenBank/DDBJ whole genome shotgun (WGS) entry which is preliminary data.</text>
</comment>
<evidence type="ECO:0000256" key="4">
    <source>
        <dbReference type="ARBA" id="ARBA00022670"/>
    </source>
</evidence>
<evidence type="ECO:0000313" key="15">
    <source>
        <dbReference type="Proteomes" id="UP000644548"/>
    </source>
</evidence>
<keyword evidence="15" id="KW-1185">Reference proteome</keyword>
<evidence type="ECO:0000256" key="6">
    <source>
        <dbReference type="ARBA" id="ARBA00022723"/>
    </source>
</evidence>
<dbReference type="Pfam" id="PF01435">
    <property type="entry name" value="Peptidase_M48"/>
    <property type="match status" value="1"/>
</dbReference>
<name>A0ABQ2S5X5_9DEIO</name>
<evidence type="ECO:0000256" key="12">
    <source>
        <dbReference type="SAM" id="Phobius"/>
    </source>
</evidence>
<keyword evidence="11 12" id="KW-0472">Membrane</keyword>
<keyword evidence="9 12" id="KW-1133">Transmembrane helix</keyword>
<feature type="transmembrane region" description="Helical" evidence="12">
    <location>
        <begin position="200"/>
        <end position="222"/>
    </location>
</feature>
<feature type="transmembrane region" description="Helical" evidence="12">
    <location>
        <begin position="18"/>
        <end position="42"/>
    </location>
</feature>
<keyword evidence="10" id="KW-0482">Metalloprotease</keyword>
<evidence type="ECO:0000256" key="9">
    <source>
        <dbReference type="ARBA" id="ARBA00022989"/>
    </source>
</evidence>
<dbReference type="Gene3D" id="3.30.2010.10">
    <property type="entry name" value="Metalloproteases ('zincins'), catalytic domain"/>
    <property type="match status" value="1"/>
</dbReference>
<evidence type="ECO:0000256" key="5">
    <source>
        <dbReference type="ARBA" id="ARBA00022692"/>
    </source>
</evidence>
<feature type="domain" description="Peptidase M48" evidence="13">
    <location>
        <begin position="87"/>
        <end position="327"/>
    </location>
</feature>
<protein>
    <recommendedName>
        <fullName evidence="13">Peptidase M48 domain-containing protein</fullName>
    </recommendedName>
</protein>
<accession>A0ABQ2S5X5</accession>
<gene>
    <name evidence="14" type="ORF">GCM10008960_29170</name>
</gene>
<organism evidence="14 15">
    <name type="scientific">Deinococcus sedimenti</name>
    <dbReference type="NCBI Taxonomy" id="1867090"/>
    <lineage>
        <taxon>Bacteria</taxon>
        <taxon>Thermotogati</taxon>
        <taxon>Deinococcota</taxon>
        <taxon>Deinococci</taxon>
        <taxon>Deinococcales</taxon>
        <taxon>Deinococcaceae</taxon>
        <taxon>Deinococcus</taxon>
    </lineage>
</organism>
<dbReference type="Proteomes" id="UP000644548">
    <property type="component" value="Unassembled WGS sequence"/>
</dbReference>
<dbReference type="PANTHER" id="PTHR43221:SF1">
    <property type="entry name" value="PROTEASE HTPX"/>
    <property type="match status" value="1"/>
</dbReference>
<evidence type="ECO:0000256" key="8">
    <source>
        <dbReference type="ARBA" id="ARBA00022833"/>
    </source>
</evidence>
<evidence type="ECO:0000313" key="14">
    <source>
        <dbReference type="EMBL" id="GGS00642.1"/>
    </source>
</evidence>
<evidence type="ECO:0000256" key="7">
    <source>
        <dbReference type="ARBA" id="ARBA00022801"/>
    </source>
</evidence>
<dbReference type="InterPro" id="IPR050083">
    <property type="entry name" value="HtpX_protease"/>
</dbReference>
<evidence type="ECO:0000256" key="10">
    <source>
        <dbReference type="ARBA" id="ARBA00023049"/>
    </source>
</evidence>
<dbReference type="RefSeq" id="WP_189073899.1">
    <property type="nucleotide sequence ID" value="NZ_BMQN01000008.1"/>
</dbReference>
<keyword evidence="3" id="KW-1003">Cell membrane</keyword>
<keyword evidence="6" id="KW-0479">Metal-binding</keyword>